<keyword evidence="2" id="KW-1185">Reference proteome</keyword>
<dbReference type="EMBL" id="JANPWB010000011">
    <property type="protein sequence ID" value="KAJ1131797.1"/>
    <property type="molecule type" value="Genomic_DNA"/>
</dbReference>
<comment type="caution">
    <text evidence="1">The sequence shown here is derived from an EMBL/GenBank/DDBJ whole genome shotgun (WGS) entry which is preliminary data.</text>
</comment>
<gene>
    <name evidence="1" type="ORF">NDU88_010130</name>
</gene>
<protein>
    <submittedName>
        <fullName evidence="1">Uncharacterized protein</fullName>
    </submittedName>
</protein>
<dbReference type="AlphaFoldDB" id="A0AAV7PX03"/>
<sequence length="67" mass="7630">MTRAPGCVLTRAVPRYDKTKARGTRDDGLQLVQQVTRAFIGADRRRSREWAVSGPRKDEVEKWTADV</sequence>
<reference evidence="1" key="1">
    <citation type="journal article" date="2022" name="bioRxiv">
        <title>Sequencing and chromosome-scale assembly of the giantPleurodeles waltlgenome.</title>
        <authorList>
            <person name="Brown T."/>
            <person name="Elewa A."/>
            <person name="Iarovenko S."/>
            <person name="Subramanian E."/>
            <person name="Araus A.J."/>
            <person name="Petzold A."/>
            <person name="Susuki M."/>
            <person name="Suzuki K.-i.T."/>
            <person name="Hayashi T."/>
            <person name="Toyoda A."/>
            <person name="Oliveira C."/>
            <person name="Osipova E."/>
            <person name="Leigh N.D."/>
            <person name="Simon A."/>
            <person name="Yun M.H."/>
        </authorList>
    </citation>
    <scope>NUCLEOTIDE SEQUENCE</scope>
    <source>
        <strain evidence="1">20211129_DDA</strain>
        <tissue evidence="1">Liver</tissue>
    </source>
</reference>
<organism evidence="1 2">
    <name type="scientific">Pleurodeles waltl</name>
    <name type="common">Iberian ribbed newt</name>
    <dbReference type="NCBI Taxonomy" id="8319"/>
    <lineage>
        <taxon>Eukaryota</taxon>
        <taxon>Metazoa</taxon>
        <taxon>Chordata</taxon>
        <taxon>Craniata</taxon>
        <taxon>Vertebrata</taxon>
        <taxon>Euteleostomi</taxon>
        <taxon>Amphibia</taxon>
        <taxon>Batrachia</taxon>
        <taxon>Caudata</taxon>
        <taxon>Salamandroidea</taxon>
        <taxon>Salamandridae</taxon>
        <taxon>Pleurodelinae</taxon>
        <taxon>Pleurodeles</taxon>
    </lineage>
</organism>
<evidence type="ECO:0000313" key="2">
    <source>
        <dbReference type="Proteomes" id="UP001066276"/>
    </source>
</evidence>
<proteinExistence type="predicted"/>
<name>A0AAV7PX03_PLEWA</name>
<dbReference type="Proteomes" id="UP001066276">
    <property type="component" value="Chromosome 7"/>
</dbReference>
<evidence type="ECO:0000313" key="1">
    <source>
        <dbReference type="EMBL" id="KAJ1131797.1"/>
    </source>
</evidence>
<accession>A0AAV7PX03</accession>